<feature type="DNA-binding region" description="H-T-H motif" evidence="5">
    <location>
        <begin position="30"/>
        <end position="49"/>
    </location>
</feature>
<evidence type="ECO:0000256" key="4">
    <source>
        <dbReference type="ARBA" id="ARBA00023163"/>
    </source>
</evidence>
<dbReference type="SUPFAM" id="SSF46689">
    <property type="entry name" value="Homeodomain-like"/>
    <property type="match status" value="1"/>
</dbReference>
<dbReference type="RefSeq" id="WP_269908606.1">
    <property type="nucleotide sequence ID" value="NZ_JAPFQA010000025.1"/>
</dbReference>
<dbReference type="PROSITE" id="PS50977">
    <property type="entry name" value="HTH_TETR_2"/>
    <property type="match status" value="1"/>
</dbReference>
<dbReference type="InterPro" id="IPR036271">
    <property type="entry name" value="Tet_transcr_reg_TetR-rel_C_sf"/>
</dbReference>
<dbReference type="Pfam" id="PF13977">
    <property type="entry name" value="TetR_C_6"/>
    <property type="match status" value="1"/>
</dbReference>
<sequence length="216" mass="24336">MRKKISEIRRRELAESAFLTLQEYGFKGTTIQRVSERAGMSHGLVHHYFKSKDDLLEAAVRLTNERITADVLRLLKLSRTPRERLTAVIEGNFAPSVFSREVAQGWAACCGEAAFDERFGRILRMIGRRLRTNLLFDLKKLLPASRAETVASGIAMMIDGAWLKCAFTQDTWDREAIMTPIFQWLTCELAMATPTSGETATDRLPDTAPPAMVSRL</sequence>
<evidence type="ECO:0000313" key="9">
    <source>
        <dbReference type="Proteomes" id="UP001152178"/>
    </source>
</evidence>
<keyword evidence="1" id="KW-0678">Repressor</keyword>
<keyword evidence="4" id="KW-0804">Transcription</keyword>
<gene>
    <name evidence="8" type="primary">betI</name>
    <name evidence="8" type="ORF">OOJ09_29640</name>
</gene>
<dbReference type="PANTHER" id="PTHR30055:SF234">
    <property type="entry name" value="HTH-TYPE TRANSCRIPTIONAL REGULATOR BETI"/>
    <property type="match status" value="1"/>
</dbReference>
<name>A0ABT4R3E8_9HYPH</name>
<dbReference type="Pfam" id="PF00440">
    <property type="entry name" value="TetR_N"/>
    <property type="match status" value="1"/>
</dbReference>
<keyword evidence="2" id="KW-0805">Transcription regulation</keyword>
<protein>
    <submittedName>
        <fullName evidence="8">Transcriptional regulator BetI</fullName>
    </submittedName>
</protein>
<accession>A0ABT4R3E8</accession>
<dbReference type="InterPro" id="IPR039538">
    <property type="entry name" value="BetI_C"/>
</dbReference>
<dbReference type="Proteomes" id="UP001152178">
    <property type="component" value="Unassembled WGS sequence"/>
</dbReference>
<evidence type="ECO:0000256" key="1">
    <source>
        <dbReference type="ARBA" id="ARBA00022491"/>
    </source>
</evidence>
<evidence type="ECO:0000313" key="8">
    <source>
        <dbReference type="EMBL" id="MCZ8548352.1"/>
    </source>
</evidence>
<dbReference type="PANTHER" id="PTHR30055">
    <property type="entry name" value="HTH-TYPE TRANSCRIPTIONAL REGULATOR RUTR"/>
    <property type="match status" value="1"/>
</dbReference>
<dbReference type="Gene3D" id="1.10.357.10">
    <property type="entry name" value="Tetracycline Repressor, domain 2"/>
    <property type="match status" value="1"/>
</dbReference>
<dbReference type="InterPro" id="IPR001647">
    <property type="entry name" value="HTH_TetR"/>
</dbReference>
<evidence type="ECO:0000256" key="6">
    <source>
        <dbReference type="SAM" id="MobiDB-lite"/>
    </source>
</evidence>
<comment type="caution">
    <text evidence="8">The sequence shown here is derived from an EMBL/GenBank/DDBJ whole genome shotgun (WGS) entry which is preliminary data.</text>
</comment>
<keyword evidence="3 5" id="KW-0238">DNA-binding</keyword>
<reference evidence="8" key="1">
    <citation type="submission" date="2022-11" db="EMBL/GenBank/DDBJ databases">
        <authorList>
            <person name="Coimbra C."/>
        </authorList>
    </citation>
    <scope>NUCLEOTIDE SEQUENCE</scope>
    <source>
        <strain evidence="8">Jales19</strain>
    </source>
</reference>
<evidence type="ECO:0000256" key="3">
    <source>
        <dbReference type="ARBA" id="ARBA00023125"/>
    </source>
</evidence>
<evidence type="ECO:0000256" key="5">
    <source>
        <dbReference type="PROSITE-ProRule" id="PRU00335"/>
    </source>
</evidence>
<dbReference type="NCBIfam" id="NF001978">
    <property type="entry name" value="PRK00767.1"/>
    <property type="match status" value="1"/>
</dbReference>
<proteinExistence type="predicted"/>
<feature type="region of interest" description="Disordered" evidence="6">
    <location>
        <begin position="196"/>
        <end position="216"/>
    </location>
</feature>
<dbReference type="PRINTS" id="PR00455">
    <property type="entry name" value="HTHTETR"/>
</dbReference>
<feature type="domain" description="HTH tetR-type" evidence="7">
    <location>
        <begin position="7"/>
        <end position="67"/>
    </location>
</feature>
<keyword evidence="9" id="KW-1185">Reference proteome</keyword>
<dbReference type="SUPFAM" id="SSF48498">
    <property type="entry name" value="Tetracyclin repressor-like, C-terminal domain"/>
    <property type="match status" value="1"/>
</dbReference>
<evidence type="ECO:0000256" key="2">
    <source>
        <dbReference type="ARBA" id="ARBA00023015"/>
    </source>
</evidence>
<dbReference type="InterPro" id="IPR050109">
    <property type="entry name" value="HTH-type_TetR-like_transc_reg"/>
</dbReference>
<dbReference type="InterPro" id="IPR009057">
    <property type="entry name" value="Homeodomain-like_sf"/>
</dbReference>
<dbReference type="EMBL" id="JAPFQA010000025">
    <property type="protein sequence ID" value="MCZ8548352.1"/>
    <property type="molecule type" value="Genomic_DNA"/>
</dbReference>
<evidence type="ECO:0000259" key="7">
    <source>
        <dbReference type="PROSITE" id="PS50977"/>
    </source>
</evidence>
<organism evidence="8 9">
    <name type="scientific">Mesorhizobium qingshengii</name>
    <dbReference type="NCBI Taxonomy" id="1165689"/>
    <lineage>
        <taxon>Bacteria</taxon>
        <taxon>Pseudomonadati</taxon>
        <taxon>Pseudomonadota</taxon>
        <taxon>Alphaproteobacteria</taxon>
        <taxon>Hyphomicrobiales</taxon>
        <taxon>Phyllobacteriaceae</taxon>
        <taxon>Mesorhizobium</taxon>
    </lineage>
</organism>